<dbReference type="EMBL" id="BPOP01000022">
    <property type="protein sequence ID" value="GJB92364.1"/>
    <property type="molecule type" value="Genomic_DNA"/>
</dbReference>
<gene>
    <name evidence="2" type="ORF">KAM382_24250</name>
</gene>
<evidence type="ECO:0000259" key="1">
    <source>
        <dbReference type="Pfam" id="PF22470"/>
    </source>
</evidence>
<reference evidence="2 3" key="1">
    <citation type="submission" date="2021-07" db="EMBL/GenBank/DDBJ databases">
        <title>Draft genome sequence of carbapenem-resistant Aeromonas spp. in Japan.</title>
        <authorList>
            <person name="Maehana S."/>
            <person name="Suzuki M."/>
            <person name="Kitasato H."/>
        </authorList>
    </citation>
    <scope>NUCLEOTIDE SEQUENCE [LARGE SCALE GENOMIC DNA]</scope>
    <source>
        <strain evidence="2 3">KAM382</strain>
    </source>
</reference>
<comment type="caution">
    <text evidence="2">The sequence shown here is derived from an EMBL/GenBank/DDBJ whole genome shotgun (WGS) entry which is preliminary data.</text>
</comment>
<name>A0ABD0B8E5_AERCA</name>
<accession>A0ABD0B8E5</accession>
<dbReference type="AlphaFoldDB" id="A0ABD0B8E5"/>
<dbReference type="RefSeq" id="WP_190284526.1">
    <property type="nucleotide sequence ID" value="NZ_AP024404.1"/>
</dbReference>
<evidence type="ECO:0000313" key="2">
    <source>
        <dbReference type="EMBL" id="GJB92364.1"/>
    </source>
</evidence>
<dbReference type="Pfam" id="PF22470">
    <property type="entry name" value="Histone_HNS_N"/>
    <property type="match status" value="1"/>
</dbReference>
<dbReference type="InterPro" id="IPR027454">
    <property type="entry name" value="Histone_HNS_N"/>
</dbReference>
<organism evidence="2 3">
    <name type="scientific">Aeromonas caviae</name>
    <name type="common">Aeromonas punctata</name>
    <dbReference type="NCBI Taxonomy" id="648"/>
    <lineage>
        <taxon>Bacteria</taxon>
        <taxon>Pseudomonadati</taxon>
        <taxon>Pseudomonadota</taxon>
        <taxon>Gammaproteobacteria</taxon>
        <taxon>Aeromonadales</taxon>
        <taxon>Aeromonadaceae</taxon>
        <taxon>Aeromonas</taxon>
    </lineage>
</organism>
<dbReference type="Proteomes" id="UP000737420">
    <property type="component" value="Unassembled WGS sequence"/>
</dbReference>
<feature type="domain" description="DNA-binding protein H-NS-like N-terminal" evidence="1">
    <location>
        <begin position="10"/>
        <end position="84"/>
    </location>
</feature>
<proteinExistence type="predicted"/>
<dbReference type="Gene3D" id="1.10.287.1050">
    <property type="entry name" value="H-NS histone-like proteins"/>
    <property type="match status" value="1"/>
</dbReference>
<protein>
    <recommendedName>
        <fullName evidence="1">DNA-binding protein H-NS-like N-terminal domain-containing protein</fullName>
    </recommendedName>
</protein>
<sequence>METVLSNDSIAEYLTNHQRRRAFLRFCHIDLLRAIVNESKAVIDAKEEEELARMQREEEKQKAIAEATDRLRELGVTPQELQQAFVPPAAKGGVKKTGYRRPDNGKVVYWSHRGRPPKDLEDLVAQYGKDGIKQFAVSES</sequence>
<dbReference type="InterPro" id="IPR054180">
    <property type="entry name" value="H-NS-like_N"/>
</dbReference>
<evidence type="ECO:0000313" key="3">
    <source>
        <dbReference type="Proteomes" id="UP000737420"/>
    </source>
</evidence>